<proteinExistence type="predicted"/>
<feature type="transmembrane region" description="Helical" evidence="2">
    <location>
        <begin position="24"/>
        <end position="41"/>
    </location>
</feature>
<keyword evidence="2" id="KW-0472">Membrane</keyword>
<feature type="domain" description="Ancillary SecYEG translocon subunit/Cell division coordinator CpoB TPR" evidence="3">
    <location>
        <begin position="15"/>
        <end position="155"/>
    </location>
</feature>
<keyword evidence="2" id="KW-0812">Transmembrane</keyword>
<protein>
    <recommendedName>
        <fullName evidence="3">Ancillary SecYEG translocon subunit/Cell division coordinator CpoB TPR domain-containing protein</fullName>
    </recommendedName>
</protein>
<dbReference type="Pfam" id="PF09976">
    <property type="entry name" value="TPR_21"/>
    <property type="match status" value="1"/>
</dbReference>
<feature type="region of interest" description="Disordered" evidence="1">
    <location>
        <begin position="182"/>
        <end position="201"/>
    </location>
</feature>
<evidence type="ECO:0000256" key="1">
    <source>
        <dbReference type="SAM" id="MobiDB-lite"/>
    </source>
</evidence>
<reference evidence="4" key="1">
    <citation type="submission" date="2018-05" db="EMBL/GenBank/DDBJ databases">
        <authorList>
            <person name="Lanie J.A."/>
            <person name="Ng W.-L."/>
            <person name="Kazmierczak K.M."/>
            <person name="Andrzejewski T.M."/>
            <person name="Davidsen T.M."/>
            <person name="Wayne K.J."/>
            <person name="Tettelin H."/>
            <person name="Glass J.I."/>
            <person name="Rusch D."/>
            <person name="Podicherti R."/>
            <person name="Tsui H.-C.T."/>
            <person name="Winkler M.E."/>
        </authorList>
    </citation>
    <scope>NUCLEOTIDE SEQUENCE</scope>
</reference>
<feature type="non-terminal residue" evidence="4">
    <location>
        <position position="201"/>
    </location>
</feature>
<keyword evidence="2" id="KW-1133">Transmembrane helix</keyword>
<dbReference type="Gene3D" id="1.25.40.10">
    <property type="entry name" value="Tetratricopeptide repeat domain"/>
    <property type="match status" value="1"/>
</dbReference>
<sequence length="201" mass="21312">MNESSEPDILFHGAEWFDQNKGKLMNGALAVIVAVAAYLWINKSQTESNAASESALFDVQNLDSTNLVEIAGAYAKVSDDQAGKPVAERALILSARTWLEAANYDKAQTAFESYLRQYANGHWATEAKLGQAICQETKEDAAAAISTYQSLTNNASAAIQNRAAALLEAAQTKLEPLAAKATPAAVLQPEASKPGTPVASP</sequence>
<evidence type="ECO:0000259" key="3">
    <source>
        <dbReference type="Pfam" id="PF09976"/>
    </source>
</evidence>
<accession>A0A382IVV4</accession>
<dbReference type="InterPro" id="IPR011990">
    <property type="entry name" value="TPR-like_helical_dom_sf"/>
</dbReference>
<organism evidence="4">
    <name type="scientific">marine metagenome</name>
    <dbReference type="NCBI Taxonomy" id="408172"/>
    <lineage>
        <taxon>unclassified sequences</taxon>
        <taxon>metagenomes</taxon>
        <taxon>ecological metagenomes</taxon>
    </lineage>
</organism>
<evidence type="ECO:0000256" key="2">
    <source>
        <dbReference type="SAM" id="Phobius"/>
    </source>
</evidence>
<evidence type="ECO:0000313" key="4">
    <source>
        <dbReference type="EMBL" id="SVC03505.1"/>
    </source>
</evidence>
<gene>
    <name evidence="4" type="ORF">METZ01_LOCUS256359</name>
</gene>
<dbReference type="EMBL" id="UINC01069827">
    <property type="protein sequence ID" value="SVC03505.1"/>
    <property type="molecule type" value="Genomic_DNA"/>
</dbReference>
<dbReference type="InterPro" id="IPR018704">
    <property type="entry name" value="SecYEG/CpoB_TPR"/>
</dbReference>
<name>A0A382IVV4_9ZZZZ</name>
<dbReference type="AlphaFoldDB" id="A0A382IVV4"/>